<name>A0A7Z7LGI8_9BACT</name>
<reference evidence="1 2" key="1">
    <citation type="submission" date="2017-01" db="EMBL/GenBank/DDBJ databases">
        <authorList>
            <person name="Erauso G."/>
        </authorList>
    </citation>
    <scope>NUCLEOTIDE SEQUENCE [LARGE SCALE GENOMIC DNA]</scope>
    <source>
        <strain evidence="1">MESINF1</strain>
    </source>
</reference>
<dbReference type="EMBL" id="LS974202">
    <property type="protein sequence ID" value="SSC13064.1"/>
    <property type="molecule type" value="Genomic_DNA"/>
</dbReference>
<dbReference type="AlphaFoldDB" id="A0A7Z7LGI8"/>
<dbReference type="KEGG" id="minf:MESINF_1620"/>
<sequence length="57" mass="6469">MLYGMTGRKKDCHSVVPTSCHPVMLTLMSSRSDPIRDLISSRPIETIIYIGLTFDKR</sequence>
<organism evidence="1 2">
    <name type="scientific">Mesotoga infera</name>
    <dbReference type="NCBI Taxonomy" id="1236046"/>
    <lineage>
        <taxon>Bacteria</taxon>
        <taxon>Thermotogati</taxon>
        <taxon>Thermotogota</taxon>
        <taxon>Thermotogae</taxon>
        <taxon>Kosmotogales</taxon>
        <taxon>Kosmotogaceae</taxon>
        <taxon>Mesotoga</taxon>
    </lineage>
</organism>
<accession>A0A7Z7LGI8</accession>
<evidence type="ECO:0000313" key="2">
    <source>
        <dbReference type="Proteomes" id="UP000250796"/>
    </source>
</evidence>
<protein>
    <submittedName>
        <fullName evidence="1">Uncharacterized protein</fullName>
    </submittedName>
</protein>
<keyword evidence="2" id="KW-1185">Reference proteome</keyword>
<gene>
    <name evidence="1" type="ORF">MESINF_1620</name>
</gene>
<proteinExistence type="predicted"/>
<dbReference type="Proteomes" id="UP000250796">
    <property type="component" value="Chromosome MESINF"/>
</dbReference>
<evidence type="ECO:0000313" key="1">
    <source>
        <dbReference type="EMBL" id="SSC13064.1"/>
    </source>
</evidence>